<gene>
    <name evidence="8" type="ORF">D9615_002453</name>
</gene>
<feature type="region of interest" description="Disordered" evidence="6">
    <location>
        <begin position="752"/>
        <end position="773"/>
    </location>
</feature>
<evidence type="ECO:0000256" key="5">
    <source>
        <dbReference type="ARBA" id="ARBA00023242"/>
    </source>
</evidence>
<dbReference type="OrthoDB" id="3237158at2759"/>
<dbReference type="InterPro" id="IPR008906">
    <property type="entry name" value="HATC_C_dom"/>
</dbReference>
<dbReference type="SUPFAM" id="SSF53098">
    <property type="entry name" value="Ribonuclease H-like"/>
    <property type="match status" value="1"/>
</dbReference>
<dbReference type="GO" id="GO:0005634">
    <property type="term" value="C:nucleus"/>
    <property type="evidence" value="ECO:0007669"/>
    <property type="project" value="UniProtKB-SubCell"/>
</dbReference>
<dbReference type="PANTHER" id="PTHR46481:SF10">
    <property type="entry name" value="ZINC FINGER BED DOMAIN-CONTAINING PROTEIN 39"/>
    <property type="match status" value="1"/>
</dbReference>
<dbReference type="Pfam" id="PF05699">
    <property type="entry name" value="Dimer_Tnp_hAT"/>
    <property type="match status" value="1"/>
</dbReference>
<sequence>MAKPSKAGPSRRNQPKTQIKKAKPLTDPKTKVTTRSTTNSKKRAASDDDSGSEEEEEDASPRRSRRKRTKRGDAGDTSEEDMPALPKKKGKAKSKAKARAKAKSKAVSDDSEEVEDGPQPGEAPGDDDGAQEEEDLDERQAQGIPERAAPSKKDSTRDLLTVFSDRLEASFPCGKGEFETLEGQWCLICRAETEASIQEKLRPKKTRRECFFLGSNSTCRGHIASFHFEEYERRCDAAKPKIPMATRCIPLEVQKARNEQTKKDGQRKLDFVKVNAPKEFTRAGVLKAVSVHVACDDQALLLADKASFRNCLVSMRPEARRADLPSSHEVRAFIHNAFVERLNDLKRDIEKAPGKVSCTADGWSADTTKYGYLGMTAHWIDVDDSGKWTLRAEVVGFRLIHGTHAGSNLGRYFVGLCDRVGIMSRSDSKLYTVTLDNTSSNNKICDTIASQHNLRQLPTWSAFENQLGCLEHVVNLATIDVMGYITKLAAVETATAIWEYDPSEPTNRVLGGSLDTIAAIRTLAIKIQASGQRIQYFEGQQLECGITKPLKITLHSNVRWGSAYNMLDRAYKLRQAIDLFTSGADRLYGPITTIRSNGRITKKIAWSAFTLTSADWARVHEAKTILADSNCVLHHFSAEQQPTLYRALPALEDLQTLWEAKLKNPMYVLYHAAIQCGLDKLNKYYSRFDEKPAYVLALVLHPYFKIQYIKLAWGGMVEQAAEIADGNLDAKNWQAEAELIVDNAMAEYWRTRPQQPTVSSSRPPPAASDEDREDSFLSEFDRHRLTLLTDGTDSHWQSELRRYLKDVPADVTRDTDIVAWWSVHAKLYPTLARIALDILPSQASSVPCERVFSSAKLTATDRRARLGAIIFEELQIMKAAWCPQLIDHAKSNSQEIEVVEEEFESIFAADEELEGWDQEDM</sequence>
<dbReference type="InterPro" id="IPR052035">
    <property type="entry name" value="ZnF_BED_domain_contain"/>
</dbReference>
<evidence type="ECO:0000313" key="8">
    <source>
        <dbReference type="EMBL" id="KAF5385796.1"/>
    </source>
</evidence>
<dbReference type="InterPro" id="IPR012337">
    <property type="entry name" value="RNaseH-like_sf"/>
</dbReference>
<proteinExistence type="predicted"/>
<dbReference type="AlphaFoldDB" id="A0A8H5HMH0"/>
<feature type="compositionally biased region" description="Acidic residues" evidence="6">
    <location>
        <begin position="47"/>
        <end position="58"/>
    </location>
</feature>
<dbReference type="EMBL" id="JAACJP010000003">
    <property type="protein sequence ID" value="KAF5385796.1"/>
    <property type="molecule type" value="Genomic_DNA"/>
</dbReference>
<evidence type="ECO:0000256" key="6">
    <source>
        <dbReference type="SAM" id="MobiDB-lite"/>
    </source>
</evidence>
<keyword evidence="3" id="KW-0863">Zinc-finger</keyword>
<keyword evidence="4" id="KW-0862">Zinc</keyword>
<evidence type="ECO:0000256" key="3">
    <source>
        <dbReference type="ARBA" id="ARBA00022771"/>
    </source>
</evidence>
<feature type="region of interest" description="Disordered" evidence="6">
    <location>
        <begin position="1"/>
        <end position="156"/>
    </location>
</feature>
<feature type="domain" description="HAT C-terminal dimerisation" evidence="7">
    <location>
        <begin position="799"/>
        <end position="877"/>
    </location>
</feature>
<keyword evidence="9" id="KW-1185">Reference proteome</keyword>
<evidence type="ECO:0000256" key="2">
    <source>
        <dbReference type="ARBA" id="ARBA00022723"/>
    </source>
</evidence>
<feature type="compositionally biased region" description="Basic residues" evidence="6">
    <location>
        <begin position="86"/>
        <end position="104"/>
    </location>
</feature>
<name>A0A8H5HMH0_9AGAR</name>
<comment type="subcellular location">
    <subcellularLocation>
        <location evidence="1">Nucleus</location>
    </subcellularLocation>
</comment>
<dbReference type="GO" id="GO:0046983">
    <property type="term" value="F:protein dimerization activity"/>
    <property type="evidence" value="ECO:0007669"/>
    <property type="project" value="InterPro"/>
</dbReference>
<keyword evidence="5" id="KW-0539">Nucleus</keyword>
<feature type="compositionally biased region" description="Polar residues" evidence="6">
    <location>
        <begin position="752"/>
        <end position="761"/>
    </location>
</feature>
<keyword evidence="2" id="KW-0479">Metal-binding</keyword>
<protein>
    <recommendedName>
        <fullName evidence="7">HAT C-terminal dimerisation domain-containing protein</fullName>
    </recommendedName>
</protein>
<dbReference type="Proteomes" id="UP000565441">
    <property type="component" value="Unassembled WGS sequence"/>
</dbReference>
<evidence type="ECO:0000256" key="4">
    <source>
        <dbReference type="ARBA" id="ARBA00022833"/>
    </source>
</evidence>
<feature type="compositionally biased region" description="Acidic residues" evidence="6">
    <location>
        <begin position="124"/>
        <end position="137"/>
    </location>
</feature>
<evidence type="ECO:0000256" key="1">
    <source>
        <dbReference type="ARBA" id="ARBA00004123"/>
    </source>
</evidence>
<evidence type="ECO:0000313" key="9">
    <source>
        <dbReference type="Proteomes" id="UP000565441"/>
    </source>
</evidence>
<organism evidence="8 9">
    <name type="scientific">Tricholomella constricta</name>
    <dbReference type="NCBI Taxonomy" id="117010"/>
    <lineage>
        <taxon>Eukaryota</taxon>
        <taxon>Fungi</taxon>
        <taxon>Dikarya</taxon>
        <taxon>Basidiomycota</taxon>
        <taxon>Agaricomycotina</taxon>
        <taxon>Agaricomycetes</taxon>
        <taxon>Agaricomycetidae</taxon>
        <taxon>Agaricales</taxon>
        <taxon>Tricholomatineae</taxon>
        <taxon>Lyophyllaceae</taxon>
        <taxon>Tricholomella</taxon>
    </lineage>
</organism>
<reference evidence="8 9" key="1">
    <citation type="journal article" date="2020" name="ISME J.">
        <title>Uncovering the hidden diversity of litter-decomposition mechanisms in mushroom-forming fungi.</title>
        <authorList>
            <person name="Floudas D."/>
            <person name="Bentzer J."/>
            <person name="Ahren D."/>
            <person name="Johansson T."/>
            <person name="Persson P."/>
            <person name="Tunlid A."/>
        </authorList>
    </citation>
    <scope>NUCLEOTIDE SEQUENCE [LARGE SCALE GENOMIC DNA]</scope>
    <source>
        <strain evidence="8 9">CBS 661.87</strain>
    </source>
</reference>
<dbReference type="PANTHER" id="PTHR46481">
    <property type="entry name" value="ZINC FINGER BED DOMAIN-CONTAINING PROTEIN 4"/>
    <property type="match status" value="1"/>
</dbReference>
<evidence type="ECO:0000259" key="7">
    <source>
        <dbReference type="Pfam" id="PF05699"/>
    </source>
</evidence>
<dbReference type="GO" id="GO:0008270">
    <property type="term" value="F:zinc ion binding"/>
    <property type="evidence" value="ECO:0007669"/>
    <property type="project" value="UniProtKB-KW"/>
</dbReference>
<comment type="caution">
    <text evidence="8">The sequence shown here is derived from an EMBL/GenBank/DDBJ whole genome shotgun (WGS) entry which is preliminary data.</text>
</comment>
<accession>A0A8H5HMH0</accession>